<sequence length="164" mass="18612">MKISMVAAVSENGVIGCEGKIPWSLPVDLARFRVLTFNHHILMGRATYESIGRPLPGRVNLVLSRRLDYLASGCLVVPSFDDAIRLAQFGHESELMIIGGARVYEQGLLFARQIYLTRVHAEFEGDTCFPYLDPDRWKLTCSERYSADSAHSWPFSFCQYDARY</sequence>
<dbReference type="PANTHER" id="PTHR48069:SF3">
    <property type="entry name" value="DIHYDROFOLATE REDUCTASE"/>
    <property type="match status" value="1"/>
</dbReference>
<dbReference type="SUPFAM" id="SSF53597">
    <property type="entry name" value="Dihydrofolate reductase-like"/>
    <property type="match status" value="1"/>
</dbReference>
<keyword evidence="6 8" id="KW-0560">Oxidoreductase</keyword>
<evidence type="ECO:0000256" key="4">
    <source>
        <dbReference type="ARBA" id="ARBA00022563"/>
    </source>
</evidence>
<evidence type="ECO:0000256" key="2">
    <source>
        <dbReference type="ARBA" id="ARBA00009539"/>
    </source>
</evidence>
<dbReference type="Pfam" id="PF00186">
    <property type="entry name" value="DHFR_1"/>
    <property type="match status" value="1"/>
</dbReference>
<dbReference type="InterPro" id="IPR017925">
    <property type="entry name" value="DHFR_CS"/>
</dbReference>
<dbReference type="FunFam" id="3.40.430.10:FF:000001">
    <property type="entry name" value="Dihydrofolate reductase"/>
    <property type="match status" value="1"/>
</dbReference>
<name>A0A1F8CRC5_9BACT</name>
<accession>A0A1F8CRC5</accession>
<comment type="caution">
    <text evidence="11">The sequence shown here is derived from an EMBL/GenBank/DDBJ whole genome shotgun (WGS) entry which is preliminary data.</text>
</comment>
<protein>
    <recommendedName>
        <fullName evidence="3 8">Dihydrofolate reductase</fullName>
        <ecNumber evidence="3 8">1.5.1.3</ecNumber>
    </recommendedName>
</protein>
<dbReference type="Gene3D" id="3.40.430.10">
    <property type="entry name" value="Dihydrofolate Reductase, subunit A"/>
    <property type="match status" value="1"/>
</dbReference>
<organism evidence="11 12">
    <name type="scientific">Candidatus Woesebacteria bacterium RIFOXYB1_FULL_38_16</name>
    <dbReference type="NCBI Taxonomy" id="1802538"/>
    <lineage>
        <taxon>Bacteria</taxon>
        <taxon>Candidatus Woeseibacteriota</taxon>
    </lineage>
</organism>
<evidence type="ECO:0000256" key="3">
    <source>
        <dbReference type="ARBA" id="ARBA00012856"/>
    </source>
</evidence>
<evidence type="ECO:0000313" key="12">
    <source>
        <dbReference type="Proteomes" id="UP000178999"/>
    </source>
</evidence>
<dbReference type="STRING" id="1802538.A2382_05365"/>
<dbReference type="PROSITE" id="PS51330">
    <property type="entry name" value="DHFR_2"/>
    <property type="match status" value="1"/>
</dbReference>
<proteinExistence type="inferred from homology"/>
<evidence type="ECO:0000256" key="8">
    <source>
        <dbReference type="PIRNR" id="PIRNR000194"/>
    </source>
</evidence>
<dbReference type="InterPro" id="IPR024072">
    <property type="entry name" value="DHFR-like_dom_sf"/>
</dbReference>
<dbReference type="PROSITE" id="PS00075">
    <property type="entry name" value="DHFR_1"/>
    <property type="match status" value="1"/>
</dbReference>
<dbReference type="EC" id="1.5.1.3" evidence="3 8"/>
<dbReference type="GO" id="GO:0070401">
    <property type="term" value="F:NADP+ binding"/>
    <property type="evidence" value="ECO:0007669"/>
    <property type="project" value="UniProtKB-ARBA"/>
</dbReference>
<evidence type="ECO:0000256" key="1">
    <source>
        <dbReference type="ARBA" id="ARBA00004903"/>
    </source>
</evidence>
<evidence type="ECO:0000256" key="6">
    <source>
        <dbReference type="ARBA" id="ARBA00023002"/>
    </source>
</evidence>
<comment type="pathway">
    <text evidence="1 8">Cofactor biosynthesis; tetrahydrofolate biosynthesis; 5,6,7,8-tetrahydrofolate from 7,8-dihydrofolate: step 1/1.</text>
</comment>
<dbReference type="GO" id="GO:0046655">
    <property type="term" value="P:folic acid metabolic process"/>
    <property type="evidence" value="ECO:0007669"/>
    <property type="project" value="TreeGrafter"/>
</dbReference>
<dbReference type="PIRSF" id="PIRSF000194">
    <property type="entry name" value="DHFR"/>
    <property type="match status" value="1"/>
</dbReference>
<evidence type="ECO:0000256" key="9">
    <source>
        <dbReference type="RuleBase" id="RU004474"/>
    </source>
</evidence>
<comment type="catalytic activity">
    <reaction evidence="8">
        <text>(6S)-5,6,7,8-tetrahydrofolate + NADP(+) = 7,8-dihydrofolate + NADPH + H(+)</text>
        <dbReference type="Rhea" id="RHEA:15009"/>
        <dbReference type="ChEBI" id="CHEBI:15378"/>
        <dbReference type="ChEBI" id="CHEBI:57451"/>
        <dbReference type="ChEBI" id="CHEBI:57453"/>
        <dbReference type="ChEBI" id="CHEBI:57783"/>
        <dbReference type="ChEBI" id="CHEBI:58349"/>
        <dbReference type="EC" id="1.5.1.3"/>
    </reaction>
</comment>
<evidence type="ECO:0000259" key="10">
    <source>
        <dbReference type="PROSITE" id="PS51330"/>
    </source>
</evidence>
<evidence type="ECO:0000256" key="5">
    <source>
        <dbReference type="ARBA" id="ARBA00022857"/>
    </source>
</evidence>
<gene>
    <name evidence="11" type="ORF">A2382_05365</name>
</gene>
<dbReference type="GO" id="GO:0046452">
    <property type="term" value="P:dihydrofolate metabolic process"/>
    <property type="evidence" value="ECO:0007669"/>
    <property type="project" value="TreeGrafter"/>
</dbReference>
<dbReference type="InterPro" id="IPR012259">
    <property type="entry name" value="DHFR"/>
</dbReference>
<dbReference type="UniPathway" id="UPA00077">
    <property type="reaction ID" value="UER00158"/>
</dbReference>
<dbReference type="PANTHER" id="PTHR48069">
    <property type="entry name" value="DIHYDROFOLATE REDUCTASE"/>
    <property type="match status" value="1"/>
</dbReference>
<dbReference type="AlphaFoldDB" id="A0A1F8CRC5"/>
<comment type="similarity">
    <text evidence="2 8 9">Belongs to the dihydrofolate reductase family.</text>
</comment>
<feature type="domain" description="DHFR" evidence="10">
    <location>
        <begin position="2"/>
        <end position="162"/>
    </location>
</feature>
<dbReference type="PRINTS" id="PR00070">
    <property type="entry name" value="DHFR"/>
</dbReference>
<dbReference type="Proteomes" id="UP000178999">
    <property type="component" value="Unassembled WGS sequence"/>
</dbReference>
<evidence type="ECO:0000313" key="11">
    <source>
        <dbReference type="EMBL" id="OGM78811.1"/>
    </source>
</evidence>
<dbReference type="GO" id="GO:0004146">
    <property type="term" value="F:dihydrofolate reductase activity"/>
    <property type="evidence" value="ECO:0007669"/>
    <property type="project" value="UniProtKB-EC"/>
</dbReference>
<comment type="function">
    <text evidence="7 8">Key enzyme in folate metabolism. Catalyzes an essential reaction for de novo glycine and purine synthesis, and for DNA precursor synthesis.</text>
</comment>
<keyword evidence="5 8" id="KW-0521">NADP</keyword>
<dbReference type="InterPro" id="IPR001796">
    <property type="entry name" value="DHFR_dom"/>
</dbReference>
<dbReference type="GO" id="GO:0005829">
    <property type="term" value="C:cytosol"/>
    <property type="evidence" value="ECO:0007669"/>
    <property type="project" value="TreeGrafter"/>
</dbReference>
<evidence type="ECO:0000256" key="7">
    <source>
        <dbReference type="ARBA" id="ARBA00025067"/>
    </source>
</evidence>
<dbReference type="CDD" id="cd00209">
    <property type="entry name" value="DHFR"/>
    <property type="match status" value="1"/>
</dbReference>
<dbReference type="GO" id="GO:0006730">
    <property type="term" value="P:one-carbon metabolic process"/>
    <property type="evidence" value="ECO:0007669"/>
    <property type="project" value="UniProtKB-KW"/>
</dbReference>
<dbReference type="EMBL" id="MGHY01000028">
    <property type="protein sequence ID" value="OGM78811.1"/>
    <property type="molecule type" value="Genomic_DNA"/>
</dbReference>
<dbReference type="GO" id="GO:0046654">
    <property type="term" value="P:tetrahydrofolate biosynthetic process"/>
    <property type="evidence" value="ECO:0007669"/>
    <property type="project" value="UniProtKB-UniPathway"/>
</dbReference>
<reference evidence="11 12" key="1">
    <citation type="journal article" date="2016" name="Nat. Commun.">
        <title>Thousands of microbial genomes shed light on interconnected biogeochemical processes in an aquifer system.</title>
        <authorList>
            <person name="Anantharaman K."/>
            <person name="Brown C.T."/>
            <person name="Hug L.A."/>
            <person name="Sharon I."/>
            <person name="Castelle C.J."/>
            <person name="Probst A.J."/>
            <person name="Thomas B.C."/>
            <person name="Singh A."/>
            <person name="Wilkins M.J."/>
            <person name="Karaoz U."/>
            <person name="Brodie E.L."/>
            <person name="Williams K.H."/>
            <person name="Hubbard S.S."/>
            <person name="Banfield J.F."/>
        </authorList>
    </citation>
    <scope>NUCLEOTIDE SEQUENCE [LARGE SCALE GENOMIC DNA]</scope>
</reference>
<keyword evidence="4 8" id="KW-0554">One-carbon metabolism</keyword>